<dbReference type="SUPFAM" id="SSF103647">
    <property type="entry name" value="TSP type-3 repeat"/>
    <property type="match status" value="1"/>
</dbReference>
<organism evidence="3 4">
    <name type="scientific">Candidatus Yanofskybacteria bacterium GW2011_GWC2_37_9</name>
    <dbReference type="NCBI Taxonomy" id="1619028"/>
    <lineage>
        <taxon>Bacteria</taxon>
        <taxon>Candidatus Yanofskyibacteriota</taxon>
    </lineage>
</organism>
<dbReference type="GO" id="GO:0003993">
    <property type="term" value="F:acid phosphatase activity"/>
    <property type="evidence" value="ECO:0007669"/>
    <property type="project" value="InterPro"/>
</dbReference>
<dbReference type="InterPro" id="IPR029865">
    <property type="entry name" value="KIAA0319-like"/>
</dbReference>
<dbReference type="InterPro" id="IPR008963">
    <property type="entry name" value="Purple_acid_Pase-like_N"/>
</dbReference>
<dbReference type="PANTHER" id="PTHR46182">
    <property type="entry name" value="FI19480P1"/>
    <property type="match status" value="1"/>
</dbReference>
<dbReference type="InterPro" id="IPR006644">
    <property type="entry name" value="Cadg"/>
</dbReference>
<dbReference type="EMBL" id="LBTU01000015">
    <property type="protein sequence ID" value="KKQ47170.1"/>
    <property type="molecule type" value="Genomic_DNA"/>
</dbReference>
<dbReference type="PANTHER" id="PTHR46182:SF2">
    <property type="entry name" value="FI19480P1"/>
    <property type="match status" value="1"/>
</dbReference>
<sequence>ITLPTNSVSLTGAATDDGLPAGSTLTVTWSRVSGAGTVTFSNANALTTTATFSSAGTYVLRLSVSDSALTASDDVTVTVNSAPTPGTYISNNAWQNVSFARQTGSFTASFDITPSGNAIDGVTGLASASVFGYTGLAAIVRFADTGIIDARNGSVYAALNTLRYSAGTSYYFDITVNLSTRAYSVMVTPQGGVAVQIANNFAFRTEQSSVTGLGYLAFLTSVGTHTISNFTIGDAPPPSNQPPILSAIGAKSVNENETLTFTVSATDANGDTLTYSASGLPSGATFNPNSRIFSFSPSYTQAGSYLVTFSVSDGKGGTDSEIVTVTVANTNRAPMANAGNNQTVTLPEGTTLSGISSSDPDGNTLTYAWTKVSGPASTIANPSAASTSVSFTTQGAYIFRLTVSDGILTSTDNVTIAVVPTPSGSTDSDNDGVVDASDKCGNTPSGKIVNAVGCPLPKVSRFTTKTDLTSVDLNAVSSFESGNIHGKVTWNQGNTSYVLIRSGNELDIDANLDITYGTVNLNSVALPELNKPATITLYNVSVANPQILRDGDLCSGCSTYSIVSAPPAISAVALTNITSSGATISWITDVVSDSRVDYGLTSAYGSQASLADSVISHSISLVNLTSNTTYHFTVLSKGTSATSGTTTDFTFTTSSTGGGGGGGGGGGKKPPVAPLGMVVGCDNRTTGFSVTTGQSCVSNRPITTPTSITGCDNRTTGFSVTTGQSCVGNIPTNSSNTSGPSAYNFGAVTLRNGSRGEAVKELQRFLNARLNLGLVVDGKLGPKTIAVIKQWQRDNGLAPDGLVGARTKARMNGE</sequence>
<comment type="caution">
    <text evidence="3">The sequence shown here is derived from an EMBL/GenBank/DDBJ whole genome shotgun (WGS) entry which is preliminary data.</text>
</comment>
<proteinExistence type="predicted"/>
<dbReference type="InterPro" id="IPR035986">
    <property type="entry name" value="PKD_dom_sf"/>
</dbReference>
<evidence type="ECO:0000259" key="1">
    <source>
        <dbReference type="PROSITE" id="PS50093"/>
    </source>
</evidence>
<dbReference type="AlphaFoldDB" id="A0A0G0I884"/>
<dbReference type="SUPFAM" id="SSF49299">
    <property type="entry name" value="PKD domain"/>
    <property type="match status" value="2"/>
</dbReference>
<dbReference type="Proteomes" id="UP000034430">
    <property type="component" value="Unassembled WGS sequence"/>
</dbReference>
<evidence type="ECO:0000313" key="3">
    <source>
        <dbReference type="EMBL" id="KKQ47170.1"/>
    </source>
</evidence>
<reference evidence="3 4" key="1">
    <citation type="journal article" date="2015" name="Nature">
        <title>rRNA introns, odd ribosomes, and small enigmatic genomes across a large radiation of phyla.</title>
        <authorList>
            <person name="Brown C.T."/>
            <person name="Hug L.A."/>
            <person name="Thomas B.C."/>
            <person name="Sharon I."/>
            <person name="Castelle C.J."/>
            <person name="Singh A."/>
            <person name="Wilkins M.J."/>
            <person name="Williams K.H."/>
            <person name="Banfield J.F."/>
        </authorList>
    </citation>
    <scope>NUCLEOTIDE SEQUENCE [LARGE SCALE GENOMIC DNA]</scope>
</reference>
<dbReference type="SUPFAM" id="SSF47090">
    <property type="entry name" value="PGBD-like"/>
    <property type="match status" value="1"/>
</dbReference>
<accession>A0A0G0I884</accession>
<evidence type="ECO:0000313" key="4">
    <source>
        <dbReference type="Proteomes" id="UP000034430"/>
    </source>
</evidence>
<dbReference type="SUPFAM" id="SSF49313">
    <property type="entry name" value="Cadherin-like"/>
    <property type="match status" value="1"/>
</dbReference>
<dbReference type="PROSITE" id="PS50853">
    <property type="entry name" value="FN3"/>
    <property type="match status" value="1"/>
</dbReference>
<dbReference type="InterPro" id="IPR028974">
    <property type="entry name" value="TSP_type-3_rpt"/>
</dbReference>
<dbReference type="Pfam" id="PF05345">
    <property type="entry name" value="He_PIG"/>
    <property type="match status" value="1"/>
</dbReference>
<dbReference type="Pfam" id="PF22352">
    <property type="entry name" value="K319L-like_PKD"/>
    <property type="match status" value="2"/>
</dbReference>
<dbReference type="InterPro" id="IPR013783">
    <property type="entry name" value="Ig-like_fold"/>
</dbReference>
<dbReference type="InterPro" id="IPR000601">
    <property type="entry name" value="PKD_dom"/>
</dbReference>
<dbReference type="SMART" id="SM00089">
    <property type="entry name" value="PKD"/>
    <property type="match status" value="3"/>
</dbReference>
<dbReference type="InterPro" id="IPR036366">
    <property type="entry name" value="PGBDSf"/>
</dbReference>
<dbReference type="GO" id="GO:0005509">
    <property type="term" value="F:calcium ion binding"/>
    <property type="evidence" value="ECO:0007669"/>
    <property type="project" value="InterPro"/>
</dbReference>
<name>A0A0G0I884_9BACT</name>
<protein>
    <submittedName>
        <fullName evidence="3">RTX family of calcium-binding protein</fullName>
    </submittedName>
</protein>
<feature type="domain" description="PKD" evidence="1">
    <location>
        <begin position="21"/>
        <end position="79"/>
    </location>
</feature>
<dbReference type="InterPro" id="IPR015919">
    <property type="entry name" value="Cadherin-like_sf"/>
</dbReference>
<dbReference type="PROSITE" id="PS50093">
    <property type="entry name" value="PKD"/>
    <property type="match status" value="2"/>
</dbReference>
<dbReference type="InterPro" id="IPR036365">
    <property type="entry name" value="PGBD-like_sf"/>
</dbReference>
<dbReference type="SMART" id="SM00060">
    <property type="entry name" value="FN3"/>
    <property type="match status" value="1"/>
</dbReference>
<dbReference type="PATRIC" id="fig|1619028.3.peg.265"/>
<dbReference type="InterPro" id="IPR002477">
    <property type="entry name" value="Peptidoglycan-bd-like"/>
</dbReference>
<dbReference type="InterPro" id="IPR022409">
    <property type="entry name" value="PKD/Chitinase_dom"/>
</dbReference>
<dbReference type="Gene3D" id="2.60.40.380">
    <property type="entry name" value="Purple acid phosphatase-like, N-terminal"/>
    <property type="match status" value="1"/>
</dbReference>
<feature type="domain" description="Fibronectin type-III" evidence="2">
    <location>
        <begin position="568"/>
        <end position="656"/>
    </location>
</feature>
<dbReference type="SMART" id="SM00736">
    <property type="entry name" value="CADG"/>
    <property type="match status" value="1"/>
</dbReference>
<feature type="non-terminal residue" evidence="3">
    <location>
        <position position="1"/>
    </location>
</feature>
<dbReference type="Gene3D" id="2.60.40.10">
    <property type="entry name" value="Immunoglobulins"/>
    <property type="match status" value="3"/>
</dbReference>
<dbReference type="Gene3D" id="1.10.101.10">
    <property type="entry name" value="PGBD-like superfamily/PGBD"/>
    <property type="match status" value="1"/>
</dbReference>
<evidence type="ECO:0000259" key="2">
    <source>
        <dbReference type="PROSITE" id="PS50853"/>
    </source>
</evidence>
<dbReference type="SUPFAM" id="SSF49363">
    <property type="entry name" value="Purple acid phosphatase, N-terminal domain"/>
    <property type="match status" value="1"/>
</dbReference>
<dbReference type="InterPro" id="IPR003961">
    <property type="entry name" value="FN3_dom"/>
</dbReference>
<dbReference type="GO" id="GO:0031410">
    <property type="term" value="C:cytoplasmic vesicle"/>
    <property type="evidence" value="ECO:0007669"/>
    <property type="project" value="TreeGrafter"/>
</dbReference>
<gene>
    <name evidence="3" type="ORF">US65_C0015G0011</name>
</gene>
<dbReference type="GO" id="GO:0016020">
    <property type="term" value="C:membrane"/>
    <property type="evidence" value="ECO:0007669"/>
    <property type="project" value="InterPro"/>
</dbReference>
<dbReference type="Pfam" id="PF01471">
    <property type="entry name" value="PG_binding_1"/>
    <property type="match status" value="1"/>
</dbReference>
<feature type="domain" description="PKD" evidence="1">
    <location>
        <begin position="333"/>
        <end position="425"/>
    </location>
</feature>